<evidence type="ECO:0000256" key="4">
    <source>
        <dbReference type="ARBA" id="ARBA00023242"/>
    </source>
</evidence>
<evidence type="ECO:0000256" key="2">
    <source>
        <dbReference type="ARBA" id="ARBA00023125"/>
    </source>
</evidence>
<evidence type="ECO:0000313" key="7">
    <source>
        <dbReference type="EMBL" id="KAJ9604160.1"/>
    </source>
</evidence>
<feature type="domain" description="Zn(2)-C6 fungal-type" evidence="6">
    <location>
        <begin position="13"/>
        <end position="43"/>
    </location>
</feature>
<dbReference type="SMART" id="SM00066">
    <property type="entry name" value="GAL4"/>
    <property type="match status" value="1"/>
</dbReference>
<dbReference type="GO" id="GO:0001228">
    <property type="term" value="F:DNA-binding transcription activator activity, RNA polymerase II-specific"/>
    <property type="evidence" value="ECO:0007669"/>
    <property type="project" value="TreeGrafter"/>
</dbReference>
<evidence type="ECO:0000256" key="5">
    <source>
        <dbReference type="SAM" id="Phobius"/>
    </source>
</evidence>
<dbReference type="PROSITE" id="PS00463">
    <property type="entry name" value="ZN2_CY6_FUNGAL_1"/>
    <property type="match status" value="1"/>
</dbReference>
<dbReference type="CDD" id="cd00067">
    <property type="entry name" value="GAL4"/>
    <property type="match status" value="1"/>
</dbReference>
<dbReference type="PANTHER" id="PTHR47784:SF5">
    <property type="entry name" value="STEROL UPTAKE CONTROL PROTEIN 2"/>
    <property type="match status" value="1"/>
</dbReference>
<keyword evidence="5" id="KW-1133">Transmembrane helix</keyword>
<keyword evidence="8" id="KW-1185">Reference proteome</keyword>
<gene>
    <name evidence="7" type="ORF">H2200_011683</name>
</gene>
<dbReference type="Proteomes" id="UP001172673">
    <property type="component" value="Unassembled WGS sequence"/>
</dbReference>
<keyword evidence="5" id="KW-0812">Transmembrane</keyword>
<protein>
    <recommendedName>
        <fullName evidence="6">Zn(2)-C6 fungal-type domain-containing protein</fullName>
    </recommendedName>
</protein>
<sequence>MPSREFHRKNRHGCNECKRRRKKCDELRPVCGICTRLGLSCSYPPALSSTTLHTRSDNLPATQPAPSLDIVDPWHQAVLGLQSQYIEINDLQLTHHFTTTASANFTTIPGLYPLRSLNISEIAPQYPFLLHGVLATSALHLDATKLDDTDSGHALYEAKARSHLQLALSSYIRQLNMIDAGTCHFVFAFSVTLAGLSYGFLDSGLQKHDLSPEALIKSLTDIFDQLIGAVTVANAADTYTTAYFSQPFIPPFQPALRDADVEIEREVQEALSRLSVAFEEPRQIGAGESATRVPADIASTCRSAIGELYNAFRCLGRAEPDNFCGVLGWPAFVDSAYISLLKAYHPAALIVLAYYGVALHSLGYTWWLRGLGRAVVKSAATMLEASQAGEWADLLQWPLNGTAAPILTRHLSITQAPEEALKDQRPNPRFPTPFEIAFSYTYSHDFIEPPGSHARHFHTVAT</sequence>
<dbReference type="PANTHER" id="PTHR47784">
    <property type="entry name" value="STEROL UPTAKE CONTROL PROTEIN 2"/>
    <property type="match status" value="1"/>
</dbReference>
<dbReference type="Gene3D" id="4.10.240.10">
    <property type="entry name" value="Zn(2)-C6 fungal-type DNA-binding domain"/>
    <property type="match status" value="1"/>
</dbReference>
<feature type="transmembrane region" description="Helical" evidence="5">
    <location>
        <begin position="347"/>
        <end position="368"/>
    </location>
</feature>
<accession>A0AA39CDC3</accession>
<dbReference type="SUPFAM" id="SSF57701">
    <property type="entry name" value="Zn2/Cys6 DNA-binding domain"/>
    <property type="match status" value="1"/>
</dbReference>
<evidence type="ECO:0000256" key="1">
    <source>
        <dbReference type="ARBA" id="ARBA00023015"/>
    </source>
</evidence>
<keyword evidence="3" id="KW-0804">Transcription</keyword>
<proteinExistence type="predicted"/>
<name>A0AA39CDC3_9EURO</name>
<keyword evidence="5" id="KW-0472">Membrane</keyword>
<keyword evidence="1" id="KW-0805">Transcription regulation</keyword>
<organism evidence="7 8">
    <name type="scientific">Cladophialophora chaetospira</name>
    <dbReference type="NCBI Taxonomy" id="386627"/>
    <lineage>
        <taxon>Eukaryota</taxon>
        <taxon>Fungi</taxon>
        <taxon>Dikarya</taxon>
        <taxon>Ascomycota</taxon>
        <taxon>Pezizomycotina</taxon>
        <taxon>Eurotiomycetes</taxon>
        <taxon>Chaetothyriomycetidae</taxon>
        <taxon>Chaetothyriales</taxon>
        <taxon>Herpotrichiellaceae</taxon>
        <taxon>Cladophialophora</taxon>
    </lineage>
</organism>
<dbReference type="PROSITE" id="PS50048">
    <property type="entry name" value="ZN2_CY6_FUNGAL_2"/>
    <property type="match status" value="1"/>
</dbReference>
<dbReference type="InterPro" id="IPR036864">
    <property type="entry name" value="Zn2-C6_fun-type_DNA-bd_sf"/>
</dbReference>
<dbReference type="InterPro" id="IPR053157">
    <property type="entry name" value="Sterol_Uptake_Regulator"/>
</dbReference>
<comment type="caution">
    <text evidence="7">The sequence shown here is derived from an EMBL/GenBank/DDBJ whole genome shotgun (WGS) entry which is preliminary data.</text>
</comment>
<evidence type="ECO:0000259" key="6">
    <source>
        <dbReference type="PROSITE" id="PS50048"/>
    </source>
</evidence>
<dbReference type="AlphaFoldDB" id="A0AA39CDC3"/>
<dbReference type="EMBL" id="JAPDRK010000020">
    <property type="protein sequence ID" value="KAJ9604160.1"/>
    <property type="molecule type" value="Genomic_DNA"/>
</dbReference>
<keyword evidence="2" id="KW-0238">DNA-binding</keyword>
<evidence type="ECO:0000313" key="8">
    <source>
        <dbReference type="Proteomes" id="UP001172673"/>
    </source>
</evidence>
<evidence type="ECO:0000256" key="3">
    <source>
        <dbReference type="ARBA" id="ARBA00023163"/>
    </source>
</evidence>
<dbReference type="InterPro" id="IPR001138">
    <property type="entry name" value="Zn2Cys6_DnaBD"/>
</dbReference>
<keyword evidence="4" id="KW-0539">Nucleus</keyword>
<dbReference type="GO" id="GO:0003677">
    <property type="term" value="F:DNA binding"/>
    <property type="evidence" value="ECO:0007669"/>
    <property type="project" value="UniProtKB-KW"/>
</dbReference>
<dbReference type="Pfam" id="PF00172">
    <property type="entry name" value="Zn_clus"/>
    <property type="match status" value="1"/>
</dbReference>
<dbReference type="GO" id="GO:0008270">
    <property type="term" value="F:zinc ion binding"/>
    <property type="evidence" value="ECO:0007669"/>
    <property type="project" value="InterPro"/>
</dbReference>
<reference evidence="7" key="1">
    <citation type="submission" date="2022-10" db="EMBL/GenBank/DDBJ databases">
        <title>Culturing micro-colonial fungi from biological soil crusts in the Mojave desert and describing Neophaeococcomyces mojavensis, and introducing the new genera and species Taxawa tesnikishii.</title>
        <authorList>
            <person name="Kurbessoian T."/>
            <person name="Stajich J.E."/>
        </authorList>
    </citation>
    <scope>NUCLEOTIDE SEQUENCE</scope>
    <source>
        <strain evidence="7">TK_41</strain>
    </source>
</reference>